<dbReference type="GO" id="GO:0010906">
    <property type="term" value="P:regulation of glucose metabolic process"/>
    <property type="evidence" value="ECO:0007669"/>
    <property type="project" value="TreeGrafter"/>
</dbReference>
<feature type="region of interest" description="Disordered" evidence="2">
    <location>
        <begin position="21"/>
        <end position="59"/>
    </location>
</feature>
<dbReference type="GO" id="GO:0005759">
    <property type="term" value="C:mitochondrial matrix"/>
    <property type="evidence" value="ECO:0007669"/>
    <property type="project" value="UniProtKB-SubCell"/>
</dbReference>
<dbReference type="SUPFAM" id="SSF55874">
    <property type="entry name" value="ATPase domain of HSP90 chaperone/DNA topoisomerase II/histidine kinase"/>
    <property type="match status" value="1"/>
</dbReference>
<dbReference type="EC" id="2.7.11.-" evidence="1"/>
<keyword evidence="1" id="KW-0547">Nucleotide-binding</keyword>
<dbReference type="InterPro" id="IPR036890">
    <property type="entry name" value="HATPase_C_sf"/>
</dbReference>
<dbReference type="EMBL" id="LSYV01000008">
    <property type="protein sequence ID" value="KXZ53307.1"/>
    <property type="molecule type" value="Genomic_DNA"/>
</dbReference>
<comment type="subcellular location">
    <subcellularLocation>
        <location evidence="1">Mitochondrion matrix</location>
    </subcellularLocation>
</comment>
<dbReference type="Proteomes" id="UP000075714">
    <property type="component" value="Unassembled WGS sequence"/>
</dbReference>
<organism evidence="3 4">
    <name type="scientific">Gonium pectorale</name>
    <name type="common">Green alga</name>
    <dbReference type="NCBI Taxonomy" id="33097"/>
    <lineage>
        <taxon>Eukaryota</taxon>
        <taxon>Viridiplantae</taxon>
        <taxon>Chlorophyta</taxon>
        <taxon>core chlorophytes</taxon>
        <taxon>Chlorophyceae</taxon>
        <taxon>CS clade</taxon>
        <taxon>Chlamydomonadales</taxon>
        <taxon>Volvocaceae</taxon>
        <taxon>Gonium</taxon>
    </lineage>
</organism>
<feature type="compositionally biased region" description="Low complexity" evidence="2">
    <location>
        <begin position="21"/>
        <end position="37"/>
    </location>
</feature>
<evidence type="ECO:0000313" key="4">
    <source>
        <dbReference type="Proteomes" id="UP000075714"/>
    </source>
</evidence>
<keyword evidence="4" id="KW-1185">Reference proteome</keyword>
<evidence type="ECO:0000256" key="1">
    <source>
        <dbReference type="RuleBase" id="RU366032"/>
    </source>
</evidence>
<dbReference type="GO" id="GO:0005524">
    <property type="term" value="F:ATP binding"/>
    <property type="evidence" value="ECO:0007669"/>
    <property type="project" value="UniProtKB-UniRule"/>
</dbReference>
<keyword evidence="1" id="KW-0496">Mitochondrion</keyword>
<proteinExistence type="inferred from homology"/>
<keyword evidence="1" id="KW-0808">Transferase</keyword>
<protein>
    <recommendedName>
        <fullName evidence="1">Protein-serine/threonine kinase</fullName>
        <ecNumber evidence="1">2.7.11.-</ecNumber>
    </recommendedName>
</protein>
<sequence>MIEKVWSYGFTTIGRSAGHAASGSTAAANGASSSNGSDVVEGLGSGGQQNGPRGGIGGLAGLMRSGGGSRFQMAGLGFGLPLSRVYARYFGGDLKLQSVPGYGVDAYLQLRRLEEHEWAWREHVDDSAPLPLKTPY</sequence>
<evidence type="ECO:0000256" key="2">
    <source>
        <dbReference type="SAM" id="MobiDB-lite"/>
    </source>
</evidence>
<dbReference type="PANTHER" id="PTHR11947">
    <property type="entry name" value="PYRUVATE DEHYDROGENASE KINASE"/>
    <property type="match status" value="1"/>
</dbReference>
<evidence type="ECO:0000313" key="3">
    <source>
        <dbReference type="EMBL" id="KXZ53307.1"/>
    </source>
</evidence>
<dbReference type="AlphaFoldDB" id="A0A150GTW8"/>
<comment type="similarity">
    <text evidence="1">Belongs to the PDK/BCKDK protein kinase family.</text>
</comment>
<dbReference type="Gene3D" id="3.30.565.10">
    <property type="entry name" value="Histidine kinase-like ATPase, C-terminal domain"/>
    <property type="match status" value="1"/>
</dbReference>
<feature type="compositionally biased region" description="Gly residues" evidence="2">
    <location>
        <begin position="43"/>
        <end position="59"/>
    </location>
</feature>
<reference evidence="4" key="1">
    <citation type="journal article" date="2016" name="Nat. Commun.">
        <title>The Gonium pectorale genome demonstrates co-option of cell cycle regulation during the evolution of multicellularity.</title>
        <authorList>
            <person name="Hanschen E.R."/>
            <person name="Marriage T.N."/>
            <person name="Ferris P.J."/>
            <person name="Hamaji T."/>
            <person name="Toyoda A."/>
            <person name="Fujiyama A."/>
            <person name="Neme R."/>
            <person name="Noguchi H."/>
            <person name="Minakuchi Y."/>
            <person name="Suzuki M."/>
            <person name="Kawai-Toyooka H."/>
            <person name="Smith D.R."/>
            <person name="Sparks H."/>
            <person name="Anderson J."/>
            <person name="Bakaric R."/>
            <person name="Luria V."/>
            <person name="Karger A."/>
            <person name="Kirschner M.W."/>
            <person name="Durand P.M."/>
            <person name="Michod R.E."/>
            <person name="Nozaki H."/>
            <person name="Olson B.J."/>
        </authorList>
    </citation>
    <scope>NUCLEOTIDE SEQUENCE [LARGE SCALE GENOMIC DNA]</scope>
    <source>
        <strain evidence="4">NIES-2863</strain>
    </source>
</reference>
<dbReference type="InterPro" id="IPR039028">
    <property type="entry name" value="BCKD/PDK"/>
</dbReference>
<keyword evidence="1" id="KW-0067">ATP-binding</keyword>
<dbReference type="STRING" id="33097.A0A150GTW8"/>
<dbReference type="OrthoDB" id="241648at2759"/>
<keyword evidence="1" id="KW-0418">Kinase</keyword>
<dbReference type="GO" id="GO:0004740">
    <property type="term" value="F:pyruvate dehydrogenase (acetyl-transferring) kinase activity"/>
    <property type="evidence" value="ECO:0007669"/>
    <property type="project" value="TreeGrafter"/>
</dbReference>
<gene>
    <name evidence="3" type="ORF">GPECTOR_7g1201</name>
</gene>
<dbReference type="PANTHER" id="PTHR11947:SF20">
    <property type="entry name" value="[3-METHYL-2-OXOBUTANOATE DEHYDROGENASE [LIPOAMIDE]] KINASE, MITOCHONDRIAL"/>
    <property type="match status" value="1"/>
</dbReference>
<comment type="caution">
    <text evidence="3">The sequence shown here is derived from an EMBL/GenBank/DDBJ whole genome shotgun (WGS) entry which is preliminary data.</text>
</comment>
<name>A0A150GTW8_GONPE</name>
<accession>A0A150GTW8</accession>